<keyword evidence="2" id="KW-1185">Reference proteome</keyword>
<proteinExistence type="predicted"/>
<evidence type="ECO:0000313" key="1">
    <source>
        <dbReference type="EMBL" id="SMP37377.1"/>
    </source>
</evidence>
<accession>A0ABY1PN16</accession>
<sequence length="154" mass="16429">MPALDYATVLEAVEDTVDEIDGDMLILLLGGPQRVAATIVQTARNHASLSLRQVREVVLTAFAALIAVAEELGDLLISIFDKIARLTEIAFDVAEDVAERGLEMGIAVATKGVNVGRKLSGKAGRLAVAGVKKAKTMVRKTARTPSRLGRRFGF</sequence>
<dbReference type="Proteomes" id="UP001157914">
    <property type="component" value="Unassembled WGS sequence"/>
</dbReference>
<evidence type="ECO:0000313" key="2">
    <source>
        <dbReference type="Proteomes" id="UP001157914"/>
    </source>
</evidence>
<reference evidence="1 2" key="1">
    <citation type="submission" date="2017-05" db="EMBL/GenBank/DDBJ databases">
        <authorList>
            <person name="Varghese N."/>
            <person name="Submissions S."/>
        </authorList>
    </citation>
    <scope>NUCLEOTIDE SEQUENCE [LARGE SCALE GENOMIC DNA]</scope>
    <source>
        <strain evidence="1 2">DSM 15949</strain>
    </source>
</reference>
<name>A0ABY1PN16_9HYPH</name>
<dbReference type="EMBL" id="FXTT01000012">
    <property type="protein sequence ID" value="SMP37377.1"/>
    <property type="molecule type" value="Genomic_DNA"/>
</dbReference>
<dbReference type="RefSeq" id="WP_155189357.1">
    <property type="nucleotide sequence ID" value="NZ_BAAAEA010000009.1"/>
</dbReference>
<comment type="caution">
    <text evidence="1">The sequence shown here is derived from an EMBL/GenBank/DDBJ whole genome shotgun (WGS) entry which is preliminary data.</text>
</comment>
<gene>
    <name evidence="1" type="ORF">SAMN06265374_0085</name>
</gene>
<protein>
    <submittedName>
        <fullName evidence="1">Uncharacterized protein</fullName>
    </submittedName>
</protein>
<organism evidence="1 2">
    <name type="scientific">Roseibium denhamense</name>
    <dbReference type="NCBI Taxonomy" id="76305"/>
    <lineage>
        <taxon>Bacteria</taxon>
        <taxon>Pseudomonadati</taxon>
        <taxon>Pseudomonadota</taxon>
        <taxon>Alphaproteobacteria</taxon>
        <taxon>Hyphomicrobiales</taxon>
        <taxon>Stappiaceae</taxon>
        <taxon>Roseibium</taxon>
    </lineage>
</organism>